<reference evidence="1" key="1">
    <citation type="submission" date="2022-12" db="EMBL/GenBank/DDBJ databases">
        <authorList>
            <person name="Petersen C."/>
        </authorList>
    </citation>
    <scope>NUCLEOTIDE SEQUENCE</scope>
    <source>
        <strain evidence="1">IBT 16125</strain>
    </source>
</reference>
<dbReference type="AlphaFoldDB" id="A0AAD6C334"/>
<reference evidence="1" key="2">
    <citation type="journal article" date="2023" name="IMA Fungus">
        <title>Comparative genomic study of the Penicillium genus elucidates a diverse pangenome and 15 lateral gene transfer events.</title>
        <authorList>
            <person name="Petersen C."/>
            <person name="Sorensen T."/>
            <person name="Nielsen M.R."/>
            <person name="Sondergaard T.E."/>
            <person name="Sorensen J.L."/>
            <person name="Fitzpatrick D.A."/>
            <person name="Frisvad J.C."/>
            <person name="Nielsen K.L."/>
        </authorList>
    </citation>
    <scope>NUCLEOTIDE SEQUENCE</scope>
    <source>
        <strain evidence="1">IBT 16125</strain>
    </source>
</reference>
<accession>A0AAD6C334</accession>
<comment type="caution">
    <text evidence="1">The sequence shown here is derived from an EMBL/GenBank/DDBJ whole genome shotgun (WGS) entry which is preliminary data.</text>
</comment>
<sequence length="263" mass="29139">MSSTTTLTTKSDLIYSEKEARTSLSASSSSTLCTLNDQSPFHPDKTLLIDARGVGCFRLPLPNRQLEIDITHPDGQLAYVSTRDRLWSGNSVLSNYKLGDVIRTEYFFGPNRDPVLHLLQTSSEDPEVVQLKGNWTSRSISFTTPSGSELRWSYAKEKRPDGRKVNLLILSVVEHSKGDHKAVQSSQRRLAQLSRCAETRTPQTSRCSAGNGGTLQMDEEALRVHEIDESVVIATCLAMLKKEIDRRRMVQMMVIAGVASGGP</sequence>
<gene>
    <name evidence="1" type="ORF">N7458_008684</name>
</gene>
<organism evidence="1 2">
    <name type="scientific">Penicillium daleae</name>
    <dbReference type="NCBI Taxonomy" id="63821"/>
    <lineage>
        <taxon>Eukaryota</taxon>
        <taxon>Fungi</taxon>
        <taxon>Dikarya</taxon>
        <taxon>Ascomycota</taxon>
        <taxon>Pezizomycotina</taxon>
        <taxon>Eurotiomycetes</taxon>
        <taxon>Eurotiomycetidae</taxon>
        <taxon>Eurotiales</taxon>
        <taxon>Aspergillaceae</taxon>
        <taxon>Penicillium</taxon>
    </lineage>
</organism>
<dbReference type="RefSeq" id="XP_056764892.1">
    <property type="nucleotide sequence ID" value="XM_056912066.1"/>
</dbReference>
<evidence type="ECO:0000313" key="2">
    <source>
        <dbReference type="Proteomes" id="UP001213681"/>
    </source>
</evidence>
<name>A0AAD6C334_9EURO</name>
<protein>
    <submittedName>
        <fullName evidence="1">Uncharacterized protein</fullName>
    </submittedName>
</protein>
<keyword evidence="2" id="KW-1185">Reference proteome</keyword>
<proteinExistence type="predicted"/>
<evidence type="ECO:0000313" key="1">
    <source>
        <dbReference type="EMBL" id="KAJ5444812.1"/>
    </source>
</evidence>
<dbReference type="Proteomes" id="UP001213681">
    <property type="component" value="Unassembled WGS sequence"/>
</dbReference>
<dbReference type="GeneID" id="81602309"/>
<dbReference type="EMBL" id="JAPVEA010000007">
    <property type="protein sequence ID" value="KAJ5444812.1"/>
    <property type="molecule type" value="Genomic_DNA"/>
</dbReference>